<organism evidence="5 6">
    <name type="scientific">Meripilus lineatus</name>
    <dbReference type="NCBI Taxonomy" id="2056292"/>
    <lineage>
        <taxon>Eukaryota</taxon>
        <taxon>Fungi</taxon>
        <taxon>Dikarya</taxon>
        <taxon>Basidiomycota</taxon>
        <taxon>Agaricomycotina</taxon>
        <taxon>Agaricomycetes</taxon>
        <taxon>Polyporales</taxon>
        <taxon>Meripilaceae</taxon>
        <taxon>Meripilus</taxon>
    </lineage>
</organism>
<evidence type="ECO:0000259" key="4">
    <source>
        <dbReference type="PROSITE" id="PS51987"/>
    </source>
</evidence>
<gene>
    <name evidence="5" type="ORF">NLI96_g1518</name>
</gene>
<dbReference type="Proteomes" id="UP001212997">
    <property type="component" value="Unassembled WGS sequence"/>
</dbReference>
<dbReference type="PANTHER" id="PTHR43785:SF2">
    <property type="entry name" value="TYPE-1 GLUTAMINE SYNTHETASE 1"/>
    <property type="match status" value="1"/>
</dbReference>
<dbReference type="InterPro" id="IPR008146">
    <property type="entry name" value="Gln_synth_cat_dom"/>
</dbReference>
<dbReference type="AlphaFoldDB" id="A0AAD5VEM5"/>
<evidence type="ECO:0000256" key="3">
    <source>
        <dbReference type="RuleBase" id="RU000384"/>
    </source>
</evidence>
<accession>A0AAD5VEM5</accession>
<keyword evidence="1" id="KW-0436">Ligase</keyword>
<name>A0AAD5VEM5_9APHY</name>
<comment type="similarity">
    <text evidence="2 3">Belongs to the glutamine synthetase family.</text>
</comment>
<keyword evidence="6" id="KW-1185">Reference proteome</keyword>
<dbReference type="SUPFAM" id="SSF55931">
    <property type="entry name" value="Glutamine synthetase/guanido kinase"/>
    <property type="match status" value="1"/>
</dbReference>
<proteinExistence type="inferred from homology"/>
<sequence>MSQEKFPNPEHGLVVPIDPRSLLRRVLEFEIEFILLKETRPKPEAVNDAGDQIETTVLQEISDVPQEAGIGVQLIHAGAGSGQYEVIAGPLSPLESADALVFERETIYNIASKHGASLASRNHLTVGHPIGLRAPI</sequence>
<evidence type="ECO:0000313" key="5">
    <source>
        <dbReference type="EMBL" id="KAJ3490291.1"/>
    </source>
</evidence>
<evidence type="ECO:0000256" key="2">
    <source>
        <dbReference type="PROSITE-ProRule" id="PRU01331"/>
    </source>
</evidence>
<dbReference type="Gene3D" id="3.30.590.10">
    <property type="entry name" value="Glutamine synthetase/guanido kinase, catalytic domain"/>
    <property type="match status" value="1"/>
</dbReference>
<evidence type="ECO:0000313" key="6">
    <source>
        <dbReference type="Proteomes" id="UP001212997"/>
    </source>
</evidence>
<feature type="domain" description="GS catalytic" evidence="4">
    <location>
        <begin position="9"/>
        <end position="136"/>
    </location>
</feature>
<dbReference type="Pfam" id="PF00120">
    <property type="entry name" value="Gln-synt_C"/>
    <property type="match status" value="1"/>
</dbReference>
<dbReference type="PROSITE" id="PS51987">
    <property type="entry name" value="GS_CATALYTIC"/>
    <property type="match status" value="1"/>
</dbReference>
<protein>
    <recommendedName>
        <fullName evidence="4">GS catalytic domain-containing protein</fullName>
    </recommendedName>
</protein>
<dbReference type="GO" id="GO:0004356">
    <property type="term" value="F:glutamine synthetase activity"/>
    <property type="evidence" value="ECO:0007669"/>
    <property type="project" value="InterPro"/>
</dbReference>
<dbReference type="InterPro" id="IPR014746">
    <property type="entry name" value="Gln_synth/guanido_kin_cat_dom"/>
</dbReference>
<dbReference type="EMBL" id="JANAWD010000030">
    <property type="protein sequence ID" value="KAJ3490291.1"/>
    <property type="molecule type" value="Genomic_DNA"/>
</dbReference>
<dbReference type="PANTHER" id="PTHR43785">
    <property type="entry name" value="GAMMA-GLUTAMYLPUTRESCINE SYNTHETASE"/>
    <property type="match status" value="1"/>
</dbReference>
<evidence type="ECO:0000256" key="1">
    <source>
        <dbReference type="ARBA" id="ARBA00022598"/>
    </source>
</evidence>
<comment type="caution">
    <text evidence="5">The sequence shown here is derived from an EMBL/GenBank/DDBJ whole genome shotgun (WGS) entry which is preliminary data.</text>
</comment>
<reference evidence="5" key="1">
    <citation type="submission" date="2022-07" db="EMBL/GenBank/DDBJ databases">
        <title>Genome Sequence of Physisporinus lineatus.</title>
        <authorList>
            <person name="Buettner E."/>
        </authorList>
    </citation>
    <scope>NUCLEOTIDE SEQUENCE</scope>
    <source>
        <strain evidence="5">VT162</strain>
    </source>
</reference>